<sequence length="253" mass="28563">MEREREENSARFARLENENRELREHQSRSRTEHAPVDDGRIREILDKVGREPFSFSRARSRYPPGRDLQQVVIEGQLAQLADKQRVEYKEPLNTENAMGQLGYMLILILTKLETLIATESDEEAEMLGNELFEIVQHGIAAAIGEKQRQHQLVADRLAAKLSEFATIRDSVRPQQGSTTNFIEGNEEAFQQAVQNHLLAGRGNSQRQNQQGATGGRGRGRGRARSRGRARGGFQQQQPQQNQPQQNNNGGGQQ</sequence>
<protein>
    <submittedName>
        <fullName evidence="2">Uncharacterized protein</fullName>
    </submittedName>
</protein>
<evidence type="ECO:0000313" key="2">
    <source>
        <dbReference type="EMBL" id="KAJ2806219.1"/>
    </source>
</evidence>
<dbReference type="Proteomes" id="UP001140094">
    <property type="component" value="Unassembled WGS sequence"/>
</dbReference>
<feature type="compositionally biased region" description="Low complexity" evidence="1">
    <location>
        <begin position="231"/>
        <end position="247"/>
    </location>
</feature>
<comment type="caution">
    <text evidence="2">The sequence shown here is derived from an EMBL/GenBank/DDBJ whole genome shotgun (WGS) entry which is preliminary data.</text>
</comment>
<evidence type="ECO:0000313" key="3">
    <source>
        <dbReference type="Proteomes" id="UP001140094"/>
    </source>
</evidence>
<feature type="region of interest" description="Disordered" evidence="1">
    <location>
        <begin position="1"/>
        <end position="38"/>
    </location>
</feature>
<organism evidence="2 3">
    <name type="scientific">Coemansia guatemalensis</name>
    <dbReference type="NCBI Taxonomy" id="2761395"/>
    <lineage>
        <taxon>Eukaryota</taxon>
        <taxon>Fungi</taxon>
        <taxon>Fungi incertae sedis</taxon>
        <taxon>Zoopagomycota</taxon>
        <taxon>Kickxellomycotina</taxon>
        <taxon>Kickxellomycetes</taxon>
        <taxon>Kickxellales</taxon>
        <taxon>Kickxellaceae</taxon>
        <taxon>Coemansia</taxon>
    </lineage>
</organism>
<feature type="region of interest" description="Disordered" evidence="1">
    <location>
        <begin position="200"/>
        <end position="253"/>
    </location>
</feature>
<dbReference type="EMBL" id="JANBUO010000213">
    <property type="protein sequence ID" value="KAJ2806219.1"/>
    <property type="molecule type" value="Genomic_DNA"/>
</dbReference>
<dbReference type="AlphaFoldDB" id="A0A9W8LUM2"/>
<feature type="compositionally biased region" description="Low complexity" evidence="1">
    <location>
        <begin position="200"/>
        <end position="211"/>
    </location>
</feature>
<feature type="compositionally biased region" description="Basic residues" evidence="1">
    <location>
        <begin position="217"/>
        <end position="229"/>
    </location>
</feature>
<gene>
    <name evidence="2" type="ORF">H4R20_001773</name>
</gene>
<keyword evidence="3" id="KW-1185">Reference proteome</keyword>
<name>A0A9W8LUM2_9FUNG</name>
<accession>A0A9W8LUM2</accession>
<reference evidence="2" key="1">
    <citation type="submission" date="2022-07" db="EMBL/GenBank/DDBJ databases">
        <title>Phylogenomic reconstructions and comparative analyses of Kickxellomycotina fungi.</title>
        <authorList>
            <person name="Reynolds N.K."/>
            <person name="Stajich J.E."/>
            <person name="Barry K."/>
            <person name="Grigoriev I.V."/>
            <person name="Crous P."/>
            <person name="Smith M.E."/>
        </authorList>
    </citation>
    <scope>NUCLEOTIDE SEQUENCE</scope>
    <source>
        <strain evidence="2">NRRL 1565</strain>
    </source>
</reference>
<proteinExistence type="predicted"/>
<evidence type="ECO:0000256" key="1">
    <source>
        <dbReference type="SAM" id="MobiDB-lite"/>
    </source>
</evidence>